<reference evidence="7" key="2">
    <citation type="submission" date="2020-09" db="EMBL/GenBank/DDBJ databases">
        <authorList>
            <person name="Sun Q."/>
            <person name="Zhou Y."/>
        </authorList>
    </citation>
    <scope>NUCLEOTIDE SEQUENCE</scope>
    <source>
        <strain evidence="7">CGMCC 1.15966</strain>
    </source>
</reference>
<evidence type="ECO:0000256" key="3">
    <source>
        <dbReference type="ARBA" id="ARBA00022989"/>
    </source>
</evidence>
<comment type="subcellular location">
    <subcellularLocation>
        <location evidence="1">Membrane</location>
        <topology evidence="1">Single-pass membrane protein</topology>
    </subcellularLocation>
</comment>
<dbReference type="SUPFAM" id="SSF74653">
    <property type="entry name" value="TolA/TonB C-terminal domain"/>
    <property type="match status" value="1"/>
</dbReference>
<dbReference type="GO" id="GO:0016020">
    <property type="term" value="C:membrane"/>
    <property type="evidence" value="ECO:0007669"/>
    <property type="project" value="UniProtKB-SubCell"/>
</dbReference>
<sequence>MRWFAIIILIFFSSTTFAQEKPVQDSSIVREVDKVPQFVGGLGGWQRFLANTINIDRAILEMDSAQYAEFGLRQTAVMEFTVCEDGEVCDVEILNKSKISPAFAKEALRVMKRSPKWIPAIKGDKTVRTRFRQPITAVLDGS</sequence>
<keyword evidence="3" id="KW-1133">Transmembrane helix</keyword>
<dbReference type="AlphaFoldDB" id="A0A8H9FVQ7"/>
<evidence type="ECO:0000256" key="1">
    <source>
        <dbReference type="ARBA" id="ARBA00004167"/>
    </source>
</evidence>
<feature type="chain" id="PRO_5035003516" description="TonB C-terminal domain-containing protein" evidence="5">
    <location>
        <begin position="19"/>
        <end position="142"/>
    </location>
</feature>
<proteinExistence type="predicted"/>
<dbReference type="Gene3D" id="3.30.1150.10">
    <property type="match status" value="1"/>
</dbReference>
<evidence type="ECO:0000259" key="6">
    <source>
        <dbReference type="Pfam" id="PF03544"/>
    </source>
</evidence>
<dbReference type="Proteomes" id="UP000614460">
    <property type="component" value="Unassembled WGS sequence"/>
</dbReference>
<accession>A0A8H9FVQ7</accession>
<dbReference type="RefSeq" id="WP_182498040.1">
    <property type="nucleotide sequence ID" value="NZ_BMKM01000001.1"/>
</dbReference>
<dbReference type="InterPro" id="IPR006260">
    <property type="entry name" value="TonB/TolA_C"/>
</dbReference>
<evidence type="ECO:0000256" key="2">
    <source>
        <dbReference type="ARBA" id="ARBA00022692"/>
    </source>
</evidence>
<comment type="caution">
    <text evidence="7">The sequence shown here is derived from an EMBL/GenBank/DDBJ whole genome shotgun (WGS) entry which is preliminary data.</text>
</comment>
<evidence type="ECO:0000313" key="7">
    <source>
        <dbReference type="EMBL" id="GGE07907.1"/>
    </source>
</evidence>
<reference evidence="7" key="1">
    <citation type="journal article" date="2014" name="Int. J. Syst. Evol. Microbiol.">
        <title>Complete genome sequence of Corynebacterium casei LMG S-19264T (=DSM 44701T), isolated from a smear-ripened cheese.</title>
        <authorList>
            <consortium name="US DOE Joint Genome Institute (JGI-PGF)"/>
            <person name="Walter F."/>
            <person name="Albersmeier A."/>
            <person name="Kalinowski J."/>
            <person name="Ruckert C."/>
        </authorList>
    </citation>
    <scope>NUCLEOTIDE SEQUENCE</scope>
    <source>
        <strain evidence="7">CGMCC 1.15966</strain>
    </source>
</reference>
<keyword evidence="4" id="KW-0472">Membrane</keyword>
<organism evidence="7 8">
    <name type="scientific">Sphingobacterium cellulitidis</name>
    <dbReference type="NCBI Taxonomy" id="1768011"/>
    <lineage>
        <taxon>Bacteria</taxon>
        <taxon>Pseudomonadati</taxon>
        <taxon>Bacteroidota</taxon>
        <taxon>Sphingobacteriia</taxon>
        <taxon>Sphingobacteriales</taxon>
        <taxon>Sphingobacteriaceae</taxon>
        <taxon>Sphingobacterium</taxon>
    </lineage>
</organism>
<feature type="signal peptide" evidence="5">
    <location>
        <begin position="1"/>
        <end position="18"/>
    </location>
</feature>
<keyword evidence="2" id="KW-0812">Transmembrane</keyword>
<name>A0A8H9FVQ7_9SPHI</name>
<evidence type="ECO:0000313" key="8">
    <source>
        <dbReference type="Proteomes" id="UP000614460"/>
    </source>
</evidence>
<gene>
    <name evidence="7" type="ORF">GCM10011516_02040</name>
</gene>
<protein>
    <recommendedName>
        <fullName evidence="6">TonB C-terminal domain-containing protein</fullName>
    </recommendedName>
</protein>
<dbReference type="NCBIfam" id="TIGR01352">
    <property type="entry name" value="tonB_Cterm"/>
    <property type="match status" value="1"/>
</dbReference>
<evidence type="ECO:0000256" key="4">
    <source>
        <dbReference type="ARBA" id="ARBA00023136"/>
    </source>
</evidence>
<dbReference type="InterPro" id="IPR037682">
    <property type="entry name" value="TonB_C"/>
</dbReference>
<dbReference type="Pfam" id="PF03544">
    <property type="entry name" value="TonB_C"/>
    <property type="match status" value="1"/>
</dbReference>
<feature type="domain" description="TonB C-terminal" evidence="6">
    <location>
        <begin position="75"/>
        <end position="135"/>
    </location>
</feature>
<dbReference type="EMBL" id="BMKM01000001">
    <property type="protein sequence ID" value="GGE07907.1"/>
    <property type="molecule type" value="Genomic_DNA"/>
</dbReference>
<evidence type="ECO:0000256" key="5">
    <source>
        <dbReference type="SAM" id="SignalP"/>
    </source>
</evidence>
<dbReference type="GO" id="GO:0055085">
    <property type="term" value="P:transmembrane transport"/>
    <property type="evidence" value="ECO:0007669"/>
    <property type="project" value="InterPro"/>
</dbReference>
<keyword evidence="8" id="KW-1185">Reference proteome</keyword>
<keyword evidence="5" id="KW-0732">Signal</keyword>